<dbReference type="Proteomes" id="UP001152562">
    <property type="component" value="Unassembled WGS sequence"/>
</dbReference>
<dbReference type="AlphaFoldDB" id="A0A9P0TPJ2"/>
<dbReference type="EMBL" id="CALOZG010000042">
    <property type="protein sequence ID" value="CAH4035525.1"/>
    <property type="molecule type" value="Genomic_DNA"/>
</dbReference>
<name>A0A9P0TPJ2_PIEBR</name>
<evidence type="ECO:0000313" key="2">
    <source>
        <dbReference type="Proteomes" id="UP001152562"/>
    </source>
</evidence>
<accession>A0A9P0TPJ2</accession>
<gene>
    <name evidence="1" type="ORF">PIBRA_LOCUS11582</name>
</gene>
<proteinExistence type="predicted"/>
<protein>
    <submittedName>
        <fullName evidence="1">Uncharacterized protein</fullName>
    </submittedName>
</protein>
<sequence>MMQIQILWIGEIATKADLVIWSIEDLMNGIRPALNKQEELYFSTLLKQRMQEIVKIHKSMIELVLFATRAGIFHFGMRLQSFVHT</sequence>
<reference evidence="1" key="1">
    <citation type="submission" date="2022-05" db="EMBL/GenBank/DDBJ databases">
        <authorList>
            <person name="Okamura Y."/>
        </authorList>
    </citation>
    <scope>NUCLEOTIDE SEQUENCE</scope>
</reference>
<organism evidence="1 2">
    <name type="scientific">Pieris brassicae</name>
    <name type="common">White butterfly</name>
    <name type="synonym">Large white butterfly</name>
    <dbReference type="NCBI Taxonomy" id="7116"/>
    <lineage>
        <taxon>Eukaryota</taxon>
        <taxon>Metazoa</taxon>
        <taxon>Ecdysozoa</taxon>
        <taxon>Arthropoda</taxon>
        <taxon>Hexapoda</taxon>
        <taxon>Insecta</taxon>
        <taxon>Pterygota</taxon>
        <taxon>Neoptera</taxon>
        <taxon>Endopterygota</taxon>
        <taxon>Lepidoptera</taxon>
        <taxon>Glossata</taxon>
        <taxon>Ditrysia</taxon>
        <taxon>Papilionoidea</taxon>
        <taxon>Pieridae</taxon>
        <taxon>Pierinae</taxon>
        <taxon>Pieris</taxon>
    </lineage>
</organism>
<evidence type="ECO:0000313" key="1">
    <source>
        <dbReference type="EMBL" id="CAH4035525.1"/>
    </source>
</evidence>
<keyword evidence="2" id="KW-1185">Reference proteome</keyword>
<comment type="caution">
    <text evidence="1">The sequence shown here is derived from an EMBL/GenBank/DDBJ whole genome shotgun (WGS) entry which is preliminary data.</text>
</comment>